<keyword evidence="1" id="KW-0812">Transmembrane</keyword>
<keyword evidence="1" id="KW-1133">Transmembrane helix</keyword>
<dbReference type="InterPro" id="IPR008407">
    <property type="entry name" value="Brnchd-chn_aa_trnsp_AzlD"/>
</dbReference>
<accession>A0A953LHB0</accession>
<feature type="transmembrane region" description="Helical" evidence="1">
    <location>
        <begin position="6"/>
        <end position="29"/>
    </location>
</feature>
<dbReference type="EMBL" id="PIUK01000056">
    <property type="protein sequence ID" value="MBY6276066.1"/>
    <property type="molecule type" value="Genomic_DNA"/>
</dbReference>
<evidence type="ECO:0000256" key="1">
    <source>
        <dbReference type="SAM" id="Phobius"/>
    </source>
</evidence>
<evidence type="ECO:0000313" key="2">
    <source>
        <dbReference type="EMBL" id="MBY6276066.1"/>
    </source>
</evidence>
<comment type="caution">
    <text evidence="2">The sequence shown here is derived from an EMBL/GenBank/DDBJ whole genome shotgun (WGS) entry which is preliminary data.</text>
</comment>
<protein>
    <submittedName>
        <fullName evidence="2">AzlD domain-containing protein</fullName>
    </submittedName>
</protein>
<name>A0A953LHB0_SYMTR</name>
<gene>
    <name evidence="2" type="ORF">CWE10_07575</name>
</gene>
<evidence type="ECO:0000313" key="3">
    <source>
        <dbReference type="Proteomes" id="UP000732377"/>
    </source>
</evidence>
<organism evidence="2 3">
    <name type="scientific">Symbiobacterium thermophilum</name>
    <dbReference type="NCBI Taxonomy" id="2734"/>
    <lineage>
        <taxon>Bacteria</taxon>
        <taxon>Bacillati</taxon>
        <taxon>Bacillota</taxon>
        <taxon>Clostridia</taxon>
        <taxon>Eubacteriales</taxon>
        <taxon>Symbiobacteriaceae</taxon>
        <taxon>Symbiobacterium</taxon>
    </lineage>
</organism>
<dbReference type="Pfam" id="PF05437">
    <property type="entry name" value="AzlD"/>
    <property type="match status" value="1"/>
</dbReference>
<dbReference type="OMA" id="PICIFTA"/>
<dbReference type="Proteomes" id="UP000732377">
    <property type="component" value="Unassembled WGS sequence"/>
</dbReference>
<dbReference type="AlphaFoldDB" id="A0A953LHB0"/>
<dbReference type="RefSeq" id="WP_011194590.1">
    <property type="nucleotide sequence ID" value="NZ_JACSIR010000366.1"/>
</dbReference>
<sequence length="108" mass="11518">MTVRTEVLLLFLGMALVTYLPRMLPIVVLSRFRLPPLVLRWLEFIPAAVLSALLAQGLLLDGGQLSLPPGNPALLAALPAFAVAIWTRSLMGTVLAGIAAMALLRAFA</sequence>
<reference evidence="2" key="1">
    <citation type="submission" date="2017-11" db="EMBL/GenBank/DDBJ databases">
        <title>Three new genomes from thermophilic consortium.</title>
        <authorList>
            <person name="Quaggio R."/>
            <person name="Amgarten D."/>
            <person name="Setubal J.C."/>
        </authorList>
    </citation>
    <scope>NUCLEOTIDE SEQUENCE</scope>
    <source>
        <strain evidence="2">ZCTH01-B2</strain>
    </source>
</reference>
<keyword evidence="1" id="KW-0472">Membrane</keyword>
<feature type="transmembrane region" description="Helical" evidence="1">
    <location>
        <begin position="80"/>
        <end position="104"/>
    </location>
</feature>
<proteinExistence type="predicted"/>